<comment type="function">
    <text evidence="7">Splits dipeptides with a prolyl residue in the C-terminal position.</text>
</comment>
<dbReference type="EMBL" id="VAJI01000026">
    <property type="protein sequence ID" value="TRB35720.1"/>
    <property type="molecule type" value="Genomic_DNA"/>
</dbReference>
<dbReference type="PANTHER" id="PTHR43226:SF8">
    <property type="entry name" value="XAA-PRO DIPEPTIDASE"/>
    <property type="match status" value="1"/>
</dbReference>
<evidence type="ECO:0000259" key="8">
    <source>
        <dbReference type="Pfam" id="PF00557"/>
    </source>
</evidence>
<feature type="binding site" evidence="7">
    <location>
        <position position="333"/>
    </location>
    <ligand>
        <name>Mn(2+)</name>
        <dbReference type="ChEBI" id="CHEBI:29035"/>
        <label>1</label>
    </ligand>
</feature>
<evidence type="ECO:0000313" key="12">
    <source>
        <dbReference type="EMBL" id="TRB73548.1"/>
    </source>
</evidence>
<reference evidence="14 15" key="2">
    <citation type="journal article" date="2019" name="Vet. Microbiol.">
        <title>Genetic characterization of susceptible and multi-drug resistant Mannheimia haemolytica isolated from high-risk stocker calves prior to and after antimicrobial metaphylaxis.</title>
        <authorList>
            <person name="Snyder E.R."/>
            <person name="Alvarez-Narvaez S."/>
            <person name="Credille B.C."/>
        </authorList>
    </citation>
    <scope>NUCLEOTIDE SEQUENCE [LARGE SCALE GENOMIC DNA]</scope>
    <source>
        <strain evidence="12 14">UGA-R5-128-1</strain>
        <strain evidence="11 15">UGA-R7-163-1</strain>
    </source>
</reference>
<dbReference type="HAMAP" id="MF_01279">
    <property type="entry name" value="X_Pro_dipeptid"/>
    <property type="match status" value="1"/>
</dbReference>
<evidence type="ECO:0000256" key="1">
    <source>
        <dbReference type="ARBA" id="ARBA00022670"/>
    </source>
</evidence>
<evidence type="ECO:0000313" key="14">
    <source>
        <dbReference type="Proteomes" id="UP000315164"/>
    </source>
</evidence>
<dbReference type="GO" id="GO:0006508">
    <property type="term" value="P:proteolysis"/>
    <property type="evidence" value="ECO:0007669"/>
    <property type="project" value="UniProtKB-KW"/>
</dbReference>
<dbReference type="KEGG" id="mhay:VK67_11340"/>
<accession>A0A249A3I9</accession>
<evidence type="ECO:0000256" key="7">
    <source>
        <dbReference type="HAMAP-Rule" id="MF_01279"/>
    </source>
</evidence>
<feature type="binding site" evidence="7">
    <location>
        <position position="241"/>
    </location>
    <ligand>
        <name>Mn(2+)</name>
        <dbReference type="ChEBI" id="CHEBI:29035"/>
        <label>2</label>
    </ligand>
</feature>
<name>A0A249A3I9_MANHA</name>
<dbReference type="STRING" id="75985.WC39_11335"/>
<gene>
    <name evidence="7 12" type="primary">pepQ</name>
    <name evidence="12" type="ORF">FEA53_10305</name>
    <name evidence="11" type="ORF">FEB89_10585</name>
    <name evidence="10" type="ORF">NCTC10638_01573</name>
</gene>
<dbReference type="PROSITE" id="PS00491">
    <property type="entry name" value="PROLINE_PEPTIDASE"/>
    <property type="match status" value="1"/>
</dbReference>
<evidence type="ECO:0000313" key="15">
    <source>
        <dbReference type="Proteomes" id="UP000318394"/>
    </source>
</evidence>
<evidence type="ECO:0000256" key="6">
    <source>
        <dbReference type="ARBA" id="ARBA00023211"/>
    </source>
</evidence>
<evidence type="ECO:0000313" key="10">
    <source>
        <dbReference type="EMBL" id="STY60375.1"/>
    </source>
</evidence>
<comment type="cofactor">
    <cofactor evidence="7">
        <name>Mn(2+)</name>
        <dbReference type="ChEBI" id="CHEBI:29035"/>
    </cofactor>
    <text evidence="7">Binds 2 manganese ions per subunit.</text>
</comment>
<dbReference type="InterPro" id="IPR048819">
    <property type="entry name" value="PepQ_N"/>
</dbReference>
<dbReference type="GO" id="GO:0016795">
    <property type="term" value="F:phosphoric triester hydrolase activity"/>
    <property type="evidence" value="ECO:0007669"/>
    <property type="project" value="InterPro"/>
</dbReference>
<evidence type="ECO:0000256" key="5">
    <source>
        <dbReference type="ARBA" id="ARBA00023049"/>
    </source>
</evidence>
<evidence type="ECO:0000256" key="2">
    <source>
        <dbReference type="ARBA" id="ARBA00022723"/>
    </source>
</evidence>
<feature type="domain" description="Peptidase M24" evidence="8">
    <location>
        <begin position="171"/>
        <end position="423"/>
    </location>
</feature>
<dbReference type="GO" id="GO:0046872">
    <property type="term" value="F:metal ion binding"/>
    <property type="evidence" value="ECO:0007669"/>
    <property type="project" value="UniProtKB-KW"/>
</dbReference>
<dbReference type="InterPro" id="IPR022846">
    <property type="entry name" value="X_Pro_dipept"/>
</dbReference>
<dbReference type="EC" id="3.4.13.9" evidence="7"/>
<keyword evidence="15" id="KW-1185">Reference proteome</keyword>
<sequence length="440" mass="49767">MKNLFSTHLARLQQTVQSLLENAFLDGLWIYAGKAKTLFLDDQTAPFKINPYFNYFFPYPQAENCWLFLDGKNKPKIYFYAPEDYWVSTLKVPTEAFFAAEFEWVLLRAENEIATFIQNPTACAFIGEDVELAKKLGFSHINPQKVLNSLNFARSIKTEFEIESIYQAQFSALKGHQVAKEAFFAGKSEFEINLEYLKATQQSDLNVPYGNIVAINQNGAVLHYTALDFDTHAKRHSFLIDAGTTVNGYASDLTRTYAFDSGSEFAELVAKMEQLKLQIIAELSIGVNYLHYHTRMQQMISQLLAEHQFIHLSAEQIFEQGISRTFFPHGLGHLLGIQVHDVGGFQQNARGSHKAPPEVYPSLRCTRELQENMVLTIEPGFYFIEMLLKPWKNSALSSAFNWQKIEAFKAFGGIRTEDNIVMRANGAENLTANAAATLGG</sequence>
<dbReference type="GO" id="GO:0005829">
    <property type="term" value="C:cytosol"/>
    <property type="evidence" value="ECO:0007669"/>
    <property type="project" value="TreeGrafter"/>
</dbReference>
<feature type="domain" description="Xaa-Pro dipeptidase N-terminal" evidence="9">
    <location>
        <begin position="4"/>
        <end position="152"/>
    </location>
</feature>
<dbReference type="Pfam" id="PF21216">
    <property type="entry name" value="PepQ_N"/>
    <property type="match status" value="1"/>
</dbReference>
<dbReference type="GO" id="GO:0004177">
    <property type="term" value="F:aminopeptidase activity"/>
    <property type="evidence" value="ECO:0007669"/>
    <property type="project" value="TreeGrafter"/>
</dbReference>
<evidence type="ECO:0000259" key="9">
    <source>
        <dbReference type="Pfam" id="PF21216"/>
    </source>
</evidence>
<dbReference type="Proteomes" id="UP000318394">
    <property type="component" value="Unassembled WGS sequence"/>
</dbReference>
<protein>
    <recommendedName>
        <fullName evidence="7">Xaa-Pro dipeptidase</fullName>
        <shortName evidence="7">X-Pro dipeptidase</shortName>
        <ecNumber evidence="7">3.4.13.9</ecNumber>
    </recommendedName>
    <alternativeName>
        <fullName evidence="7">Imidodipeptidase</fullName>
    </alternativeName>
    <alternativeName>
        <fullName evidence="7">Proline dipeptidase</fullName>
        <shortName evidence="7">Prolidase</shortName>
    </alternativeName>
</protein>
<keyword evidence="5 7" id="KW-0482">Metalloprotease</keyword>
<dbReference type="OrthoDB" id="9806388at2"/>
<dbReference type="Proteomes" id="UP000254802">
    <property type="component" value="Unassembled WGS sequence"/>
</dbReference>
<dbReference type="PANTHER" id="PTHR43226">
    <property type="entry name" value="XAA-PRO AMINOPEPTIDASE 3"/>
    <property type="match status" value="1"/>
</dbReference>
<dbReference type="KEGG" id="mhaq:WC39_11335"/>
<dbReference type="Pfam" id="PF00557">
    <property type="entry name" value="Peptidase_M24"/>
    <property type="match status" value="1"/>
</dbReference>
<feature type="binding site" evidence="7">
    <location>
        <position position="417"/>
    </location>
    <ligand>
        <name>Mn(2+)</name>
        <dbReference type="ChEBI" id="CHEBI:29035"/>
        <label>1</label>
    </ligand>
</feature>
<dbReference type="Proteomes" id="UP000315164">
    <property type="component" value="Unassembled WGS sequence"/>
</dbReference>
<dbReference type="RefSeq" id="WP_006249795.1">
    <property type="nucleotide sequence ID" value="NZ_CP011098.1"/>
</dbReference>
<keyword evidence="6 7" id="KW-0464">Manganese</keyword>
<dbReference type="AlphaFoldDB" id="A0A249A3I9"/>
<dbReference type="InterPro" id="IPR001131">
    <property type="entry name" value="Peptidase_M24B_aminopep-P_CS"/>
</dbReference>
<keyword evidence="2 7" id="KW-0479">Metal-binding</keyword>
<dbReference type="Gene3D" id="3.90.230.10">
    <property type="entry name" value="Creatinase/methionine aminopeptidase superfamily"/>
    <property type="match status" value="1"/>
</dbReference>
<organism evidence="12 14">
    <name type="scientific">Mannheimia haemolytica</name>
    <name type="common">Pasteurella haemolytica</name>
    <dbReference type="NCBI Taxonomy" id="75985"/>
    <lineage>
        <taxon>Bacteria</taxon>
        <taxon>Pseudomonadati</taxon>
        <taxon>Pseudomonadota</taxon>
        <taxon>Gammaproteobacteria</taxon>
        <taxon>Pasteurellales</taxon>
        <taxon>Pasteurellaceae</taxon>
        <taxon>Mannheimia</taxon>
    </lineage>
</organism>
<dbReference type="GeneID" id="67369969"/>
<feature type="binding site" evidence="7">
    <location>
        <position position="378"/>
    </location>
    <ligand>
        <name>Mn(2+)</name>
        <dbReference type="ChEBI" id="CHEBI:29035"/>
        <label>1</label>
    </ligand>
</feature>
<dbReference type="NCBIfam" id="NF010133">
    <property type="entry name" value="PRK13607.1"/>
    <property type="match status" value="1"/>
</dbReference>
<dbReference type="Gene3D" id="3.40.350.10">
    <property type="entry name" value="Creatinase/prolidase N-terminal domain"/>
    <property type="match status" value="1"/>
</dbReference>
<evidence type="ECO:0000256" key="4">
    <source>
        <dbReference type="ARBA" id="ARBA00022997"/>
    </source>
</evidence>
<comment type="catalytic activity">
    <reaction evidence="7">
        <text>Xaa-L-Pro dipeptide + H2O = an L-alpha-amino acid + L-proline</text>
        <dbReference type="Rhea" id="RHEA:76407"/>
        <dbReference type="ChEBI" id="CHEBI:15377"/>
        <dbReference type="ChEBI" id="CHEBI:59869"/>
        <dbReference type="ChEBI" id="CHEBI:60039"/>
        <dbReference type="ChEBI" id="CHEBI:195196"/>
        <dbReference type="EC" id="3.4.13.9"/>
    </reaction>
</comment>
<feature type="binding site" evidence="7">
    <location>
        <position position="252"/>
    </location>
    <ligand>
        <name>Mn(2+)</name>
        <dbReference type="ChEBI" id="CHEBI:29035"/>
        <label>2</label>
    </ligand>
</feature>
<feature type="binding site" evidence="7">
    <location>
        <position position="417"/>
    </location>
    <ligand>
        <name>Mn(2+)</name>
        <dbReference type="ChEBI" id="CHEBI:29035"/>
        <label>2</label>
    </ligand>
</feature>
<dbReference type="InterPro" id="IPR036005">
    <property type="entry name" value="Creatinase/aminopeptidase-like"/>
</dbReference>
<dbReference type="InterPro" id="IPR029149">
    <property type="entry name" value="Creatin/AminoP/Spt16_N"/>
</dbReference>
<keyword evidence="3 7" id="KW-0378">Hydrolase</keyword>
<reference evidence="10 13" key="1">
    <citation type="submission" date="2018-06" db="EMBL/GenBank/DDBJ databases">
        <authorList>
            <consortium name="Pathogen Informatics"/>
            <person name="Doyle S."/>
        </authorList>
    </citation>
    <scope>NUCLEOTIDE SEQUENCE [LARGE SCALE GENOMIC DNA]</scope>
    <source>
        <strain evidence="10 13">NCTC10638</strain>
    </source>
</reference>
<keyword evidence="1 7" id="KW-0645">Protease</keyword>
<dbReference type="GO" id="GO:0102009">
    <property type="term" value="F:proline dipeptidase activity"/>
    <property type="evidence" value="ECO:0007669"/>
    <property type="project" value="UniProtKB-EC"/>
</dbReference>
<dbReference type="EMBL" id="VAJB01000024">
    <property type="protein sequence ID" value="TRB73548.1"/>
    <property type="molecule type" value="Genomic_DNA"/>
</dbReference>
<dbReference type="InterPro" id="IPR000994">
    <property type="entry name" value="Pept_M24"/>
</dbReference>
<comment type="similarity">
    <text evidence="7">Belongs to the peptidase M24B family. Bacterial-type prolidase subfamily.</text>
</comment>
<keyword evidence="4 7" id="KW-0224">Dipeptidase</keyword>
<evidence type="ECO:0000313" key="13">
    <source>
        <dbReference type="Proteomes" id="UP000254802"/>
    </source>
</evidence>
<dbReference type="SUPFAM" id="SSF55920">
    <property type="entry name" value="Creatinase/aminopeptidase"/>
    <property type="match status" value="1"/>
</dbReference>
<dbReference type="EMBL" id="UGPN01000002">
    <property type="protein sequence ID" value="STY60375.1"/>
    <property type="molecule type" value="Genomic_DNA"/>
</dbReference>
<evidence type="ECO:0000313" key="11">
    <source>
        <dbReference type="EMBL" id="TRB35720.1"/>
    </source>
</evidence>
<dbReference type="GO" id="GO:0008235">
    <property type="term" value="F:metalloexopeptidase activity"/>
    <property type="evidence" value="ECO:0007669"/>
    <property type="project" value="UniProtKB-UniRule"/>
</dbReference>
<feature type="binding site" evidence="7">
    <location>
        <position position="252"/>
    </location>
    <ligand>
        <name>Mn(2+)</name>
        <dbReference type="ChEBI" id="CHEBI:29035"/>
        <label>1</label>
    </ligand>
</feature>
<dbReference type="InterPro" id="IPR052433">
    <property type="entry name" value="X-Pro_dipept-like"/>
</dbReference>
<evidence type="ECO:0000256" key="3">
    <source>
        <dbReference type="ARBA" id="ARBA00022801"/>
    </source>
</evidence>
<proteinExistence type="inferred from homology"/>